<dbReference type="Proteomes" id="UP001157974">
    <property type="component" value="Unassembled WGS sequence"/>
</dbReference>
<dbReference type="AlphaFoldDB" id="A0AAV8V5I8"/>
<sequence>MAFINPHLYLGRVGTGQRGVRVVSGRRRTGSLRCAVEWKIDPSIRPKPATESESGLPGADFAEDLPLSDELILAIAKEQVPDQIVNDILWFLLGYEKQPDGSWNSDMVPSPWKEDYPTPPDFIGTSRDFSPEIDKPVKKAVQKLTRSIPKEHKQLLKTEIKFEGYQLNELTPNRTRRATAANWIAHYRRSRAGGEG</sequence>
<name>A0AAV8V5I8_9RHOD</name>
<evidence type="ECO:0000313" key="2">
    <source>
        <dbReference type="Proteomes" id="UP001157974"/>
    </source>
</evidence>
<gene>
    <name evidence="1" type="ORF">NDN08_005797</name>
</gene>
<protein>
    <submittedName>
        <fullName evidence="1">Uncharacterized protein</fullName>
    </submittedName>
</protein>
<proteinExistence type="predicted"/>
<dbReference type="InterPro" id="IPR014952">
    <property type="entry name" value="DUF1823"/>
</dbReference>
<organism evidence="1 2">
    <name type="scientific">Rhodosorus marinus</name>
    <dbReference type="NCBI Taxonomy" id="101924"/>
    <lineage>
        <taxon>Eukaryota</taxon>
        <taxon>Rhodophyta</taxon>
        <taxon>Stylonematophyceae</taxon>
        <taxon>Stylonematales</taxon>
        <taxon>Stylonemataceae</taxon>
        <taxon>Rhodosorus</taxon>
    </lineage>
</organism>
<dbReference type="EMBL" id="JAMWBK010000001">
    <property type="protein sequence ID" value="KAJ8909101.1"/>
    <property type="molecule type" value="Genomic_DNA"/>
</dbReference>
<accession>A0AAV8V5I8</accession>
<comment type="caution">
    <text evidence="1">The sequence shown here is derived from an EMBL/GenBank/DDBJ whole genome shotgun (WGS) entry which is preliminary data.</text>
</comment>
<dbReference type="Pfam" id="PF08853">
    <property type="entry name" value="DUF1823"/>
    <property type="match status" value="1"/>
</dbReference>
<keyword evidence="2" id="KW-1185">Reference proteome</keyword>
<evidence type="ECO:0000313" key="1">
    <source>
        <dbReference type="EMBL" id="KAJ8909101.1"/>
    </source>
</evidence>
<dbReference type="Gene3D" id="1.10.418.90">
    <property type="entry name" value="Protein of unknown function DUF1823"/>
    <property type="match status" value="1"/>
</dbReference>
<reference evidence="1 2" key="1">
    <citation type="journal article" date="2023" name="Nat. Commun.">
        <title>Origin of minicircular mitochondrial genomes in red algae.</title>
        <authorList>
            <person name="Lee Y."/>
            <person name="Cho C.H."/>
            <person name="Lee Y.M."/>
            <person name="Park S.I."/>
            <person name="Yang J.H."/>
            <person name="West J.A."/>
            <person name="Bhattacharya D."/>
            <person name="Yoon H.S."/>
        </authorList>
    </citation>
    <scope>NUCLEOTIDE SEQUENCE [LARGE SCALE GENOMIC DNA]</scope>
    <source>
        <strain evidence="1 2">CCMP1338</strain>
        <tissue evidence="1">Whole cell</tissue>
    </source>
</reference>